<dbReference type="EMBL" id="JAUSTT010000013">
    <property type="protein sequence ID" value="MDQ0176529.1"/>
    <property type="molecule type" value="Genomic_DNA"/>
</dbReference>
<proteinExistence type="predicted"/>
<evidence type="ECO:0000256" key="2">
    <source>
        <dbReference type="ARBA" id="ARBA00012400"/>
    </source>
</evidence>
<comment type="catalytic activity">
    <reaction evidence="6">
        <text>precorrin-2 + NAD(+) = sirohydrochlorin + NADH + 2 H(+)</text>
        <dbReference type="Rhea" id="RHEA:15613"/>
        <dbReference type="ChEBI" id="CHEBI:15378"/>
        <dbReference type="ChEBI" id="CHEBI:57540"/>
        <dbReference type="ChEBI" id="CHEBI:57945"/>
        <dbReference type="ChEBI" id="CHEBI:58351"/>
        <dbReference type="ChEBI" id="CHEBI:58827"/>
        <dbReference type="EC" id="1.3.1.76"/>
    </reaction>
</comment>
<dbReference type="InterPro" id="IPR036291">
    <property type="entry name" value="NAD(P)-bd_dom_sf"/>
</dbReference>
<evidence type="ECO:0000313" key="8">
    <source>
        <dbReference type="EMBL" id="MDQ0176529.1"/>
    </source>
</evidence>
<keyword evidence="8" id="KW-0456">Lyase</keyword>
<reference evidence="8 9" key="1">
    <citation type="submission" date="2023-07" db="EMBL/GenBank/DDBJ databases">
        <title>Genomic Encyclopedia of Type Strains, Phase IV (KMG-IV): sequencing the most valuable type-strain genomes for metagenomic binning, comparative biology and taxonomic classification.</title>
        <authorList>
            <person name="Goeker M."/>
        </authorList>
    </citation>
    <scope>NUCLEOTIDE SEQUENCE [LARGE SCALE GENOMIC DNA]</scope>
    <source>
        <strain evidence="8 9">DSM 23837</strain>
    </source>
</reference>
<dbReference type="Proteomes" id="UP001223586">
    <property type="component" value="Unassembled WGS sequence"/>
</dbReference>
<dbReference type="PANTHER" id="PTHR35330">
    <property type="entry name" value="SIROHEME BIOSYNTHESIS PROTEIN MET8"/>
    <property type="match status" value="1"/>
</dbReference>
<comment type="pathway">
    <text evidence="1">Porphyrin-containing compound metabolism; siroheme biosynthesis; sirohydrochlorin from precorrin-2: step 1/1.</text>
</comment>
<evidence type="ECO:0000313" key="9">
    <source>
        <dbReference type="Proteomes" id="UP001223586"/>
    </source>
</evidence>
<dbReference type="RefSeq" id="WP_307229744.1">
    <property type="nucleotide sequence ID" value="NZ_JAUSTT010000013.1"/>
</dbReference>
<organism evidence="8 9">
    <name type="scientific">Bacillus chungangensis</name>
    <dbReference type="NCBI Taxonomy" id="587633"/>
    <lineage>
        <taxon>Bacteria</taxon>
        <taxon>Bacillati</taxon>
        <taxon>Bacillota</taxon>
        <taxon>Bacilli</taxon>
        <taxon>Bacillales</taxon>
        <taxon>Bacillaceae</taxon>
        <taxon>Bacillus</taxon>
    </lineage>
</organism>
<comment type="caution">
    <text evidence="8">The sequence shown here is derived from an EMBL/GenBank/DDBJ whole genome shotgun (WGS) entry which is preliminary data.</text>
</comment>
<dbReference type="SUPFAM" id="SSF75615">
    <property type="entry name" value="Siroheme synthase middle domains-like"/>
    <property type="match status" value="1"/>
</dbReference>
<dbReference type="Gene3D" id="3.40.50.720">
    <property type="entry name" value="NAD(P)-binding Rossmann-like Domain"/>
    <property type="match status" value="1"/>
</dbReference>
<dbReference type="PANTHER" id="PTHR35330:SF1">
    <property type="entry name" value="SIROHEME BIOSYNTHESIS PROTEIN MET8"/>
    <property type="match status" value="1"/>
</dbReference>
<accession>A0ABT9WT99</accession>
<dbReference type="InterPro" id="IPR028161">
    <property type="entry name" value="Met8-like"/>
</dbReference>
<dbReference type="EC" id="1.3.1.76" evidence="2"/>
<dbReference type="NCBIfam" id="TIGR01470">
    <property type="entry name" value="cysG_Nterm"/>
    <property type="match status" value="1"/>
</dbReference>
<name>A0ABT9WT99_9BACI</name>
<keyword evidence="9" id="KW-1185">Reference proteome</keyword>
<evidence type="ECO:0000256" key="1">
    <source>
        <dbReference type="ARBA" id="ARBA00005010"/>
    </source>
</evidence>
<gene>
    <name evidence="8" type="ORF">J2S08_002373</name>
</gene>
<dbReference type="Pfam" id="PF22440">
    <property type="entry name" value="SirC_C"/>
    <property type="match status" value="1"/>
</dbReference>
<sequence>MGTYPIMLHVKNKNVIVVGGGKVAYKKITSLLIAGADITVISPTVISPIKKLVDERQIRWLQKTVKREDLRDAFVIIAATNNEKVNKLIAQSSSSHQLVNVVDNQKTGNFQVPATLRRGKLTIAVATSGASPKLAKMIRNELAEIYDESYESYLDFLYQYREKIKQLKLDDRTKDRMLEEILHEKKKNLS</sequence>
<keyword evidence="5" id="KW-0627">Porphyrin biosynthesis</keyword>
<dbReference type="NCBIfam" id="NF005222">
    <property type="entry name" value="PRK06718.1"/>
    <property type="match status" value="1"/>
</dbReference>
<feature type="domain" description="Siroheme synthase central" evidence="7">
    <location>
        <begin position="118"/>
        <end position="144"/>
    </location>
</feature>
<dbReference type="GO" id="GO:0051266">
    <property type="term" value="F:sirohydrochlorin ferrochelatase activity"/>
    <property type="evidence" value="ECO:0007669"/>
    <property type="project" value="UniProtKB-EC"/>
</dbReference>
<evidence type="ECO:0000259" key="7">
    <source>
        <dbReference type="Pfam" id="PF14824"/>
    </source>
</evidence>
<evidence type="ECO:0000256" key="3">
    <source>
        <dbReference type="ARBA" id="ARBA00023002"/>
    </source>
</evidence>
<evidence type="ECO:0000256" key="4">
    <source>
        <dbReference type="ARBA" id="ARBA00023027"/>
    </source>
</evidence>
<dbReference type="GO" id="GO:0043115">
    <property type="term" value="F:precorrin-2 dehydrogenase activity"/>
    <property type="evidence" value="ECO:0007669"/>
    <property type="project" value="UniProtKB-EC"/>
</dbReference>
<keyword evidence="4" id="KW-0520">NAD</keyword>
<dbReference type="SUPFAM" id="SSF51735">
    <property type="entry name" value="NAD(P)-binding Rossmann-fold domains"/>
    <property type="match status" value="1"/>
</dbReference>
<evidence type="ECO:0000256" key="6">
    <source>
        <dbReference type="ARBA" id="ARBA00047561"/>
    </source>
</evidence>
<dbReference type="Gene3D" id="1.10.8.610">
    <property type="entry name" value="SirC, precorrin-2 dehydrogenase, C-terminal helical domain-like"/>
    <property type="match status" value="1"/>
</dbReference>
<dbReference type="Pfam" id="PF14824">
    <property type="entry name" value="Sirohm_synth_M"/>
    <property type="match status" value="1"/>
</dbReference>
<dbReference type="InterPro" id="IPR006367">
    <property type="entry name" value="Sirohaem_synthase_N"/>
</dbReference>
<keyword evidence="3 8" id="KW-0560">Oxidoreductase</keyword>
<protein>
    <recommendedName>
        <fullName evidence="2">precorrin-2 dehydrogenase</fullName>
        <ecNumber evidence="2">1.3.1.76</ecNumber>
    </recommendedName>
</protein>
<dbReference type="InterPro" id="IPR042518">
    <property type="entry name" value="SirC_C"/>
</dbReference>
<dbReference type="Pfam" id="PF13241">
    <property type="entry name" value="NAD_binding_7"/>
    <property type="match status" value="1"/>
</dbReference>
<evidence type="ECO:0000256" key="5">
    <source>
        <dbReference type="ARBA" id="ARBA00023244"/>
    </source>
</evidence>
<dbReference type="InterPro" id="IPR028281">
    <property type="entry name" value="Sirohaem_synthase_central"/>
</dbReference>